<protein>
    <submittedName>
        <fullName evidence="2">Uncharacterized protein</fullName>
    </submittedName>
</protein>
<dbReference type="VEuPathDB" id="FungiDB:TAPDE_003446"/>
<dbReference type="OrthoDB" id="3914780at2759"/>
<gene>
    <name evidence="2" type="ORF">TAPDE_003446</name>
</gene>
<name>R4XFP3_TAPDE</name>
<sequence length="114" mass="11663">MKFTVIFSALIAAVAAAPAEAACPGTGAPATPPAPQCTWFIDGQSTTMTVGESITFQGVEIACGTTGHANFGVFAKCKLQPKQAGTCDTEKGVEGVNIECHYKTSGKPNYGTCS</sequence>
<comment type="caution">
    <text evidence="2">The sequence shown here is derived from an EMBL/GenBank/DDBJ whole genome shotgun (WGS) entry which is preliminary data.</text>
</comment>
<organism evidence="2 3">
    <name type="scientific">Taphrina deformans (strain PYCC 5710 / ATCC 11124 / CBS 356.35 / IMI 108563 / JCM 9778 / NBRC 8474)</name>
    <name type="common">Peach leaf curl fungus</name>
    <name type="synonym">Lalaria deformans</name>
    <dbReference type="NCBI Taxonomy" id="1097556"/>
    <lineage>
        <taxon>Eukaryota</taxon>
        <taxon>Fungi</taxon>
        <taxon>Dikarya</taxon>
        <taxon>Ascomycota</taxon>
        <taxon>Taphrinomycotina</taxon>
        <taxon>Taphrinomycetes</taxon>
        <taxon>Taphrinales</taxon>
        <taxon>Taphrinaceae</taxon>
        <taxon>Taphrina</taxon>
    </lineage>
</organism>
<keyword evidence="1" id="KW-0732">Signal</keyword>
<feature type="signal peptide" evidence="1">
    <location>
        <begin position="1"/>
        <end position="21"/>
    </location>
</feature>
<dbReference type="Proteomes" id="UP000013776">
    <property type="component" value="Unassembled WGS sequence"/>
</dbReference>
<keyword evidence="3" id="KW-1185">Reference proteome</keyword>
<reference evidence="2 3" key="1">
    <citation type="journal article" date="2013" name="MBio">
        <title>Genome sequencing of the plant pathogen Taphrina deformans, the causal agent of peach leaf curl.</title>
        <authorList>
            <person name="Cisse O.H."/>
            <person name="Almeida J.M.G.C.F."/>
            <person name="Fonseca A."/>
            <person name="Kumar A.A."/>
            <person name="Salojaervi J."/>
            <person name="Overmyer K."/>
            <person name="Hauser P.M."/>
            <person name="Pagni M."/>
        </authorList>
    </citation>
    <scope>NUCLEOTIDE SEQUENCE [LARGE SCALE GENOMIC DNA]</scope>
    <source>
        <strain evidence="3">PYCC 5710 / ATCC 11124 / CBS 356.35 / IMI 108563 / JCM 9778 / NBRC 8474</strain>
    </source>
</reference>
<accession>R4XFP3</accession>
<dbReference type="EMBL" id="CAHR02000136">
    <property type="protein sequence ID" value="CCG83307.1"/>
    <property type="molecule type" value="Genomic_DNA"/>
</dbReference>
<dbReference type="AlphaFoldDB" id="R4XFP3"/>
<evidence type="ECO:0000313" key="2">
    <source>
        <dbReference type="EMBL" id="CCG83307.1"/>
    </source>
</evidence>
<evidence type="ECO:0000256" key="1">
    <source>
        <dbReference type="SAM" id="SignalP"/>
    </source>
</evidence>
<proteinExistence type="predicted"/>
<evidence type="ECO:0000313" key="3">
    <source>
        <dbReference type="Proteomes" id="UP000013776"/>
    </source>
</evidence>
<feature type="chain" id="PRO_5004373262" evidence="1">
    <location>
        <begin position="22"/>
        <end position="114"/>
    </location>
</feature>